<feature type="compositionally biased region" description="Low complexity" evidence="2">
    <location>
        <begin position="120"/>
        <end position="131"/>
    </location>
</feature>
<feature type="domain" description="CCHC-type" evidence="3">
    <location>
        <begin position="62"/>
        <end position="74"/>
    </location>
</feature>
<gene>
    <name evidence="4" type="ORF">VITISV_036341</name>
</gene>
<feature type="region of interest" description="Disordered" evidence="2">
    <location>
        <begin position="1"/>
        <end position="51"/>
    </location>
</feature>
<dbReference type="Pfam" id="PF00098">
    <property type="entry name" value="zf-CCHC"/>
    <property type="match status" value="1"/>
</dbReference>
<dbReference type="InterPro" id="IPR001878">
    <property type="entry name" value="Znf_CCHC"/>
</dbReference>
<keyword evidence="1" id="KW-0479">Metal-binding</keyword>
<dbReference type="AlphaFoldDB" id="A5BLG3"/>
<dbReference type="GO" id="GO:0008270">
    <property type="term" value="F:zinc ion binding"/>
    <property type="evidence" value="ECO:0007669"/>
    <property type="project" value="UniProtKB-KW"/>
</dbReference>
<dbReference type="GO" id="GO:0003676">
    <property type="term" value="F:nucleic acid binding"/>
    <property type="evidence" value="ECO:0007669"/>
    <property type="project" value="InterPro"/>
</dbReference>
<name>A5BLG3_VITVI</name>
<evidence type="ECO:0000256" key="1">
    <source>
        <dbReference type="PROSITE-ProRule" id="PRU00047"/>
    </source>
</evidence>
<evidence type="ECO:0000259" key="3">
    <source>
        <dbReference type="PROSITE" id="PS50158"/>
    </source>
</evidence>
<accession>A5BLG3</accession>
<keyword evidence="1" id="KW-0863">Zinc-finger</keyword>
<dbReference type="PROSITE" id="PS50158">
    <property type="entry name" value="ZF_CCHC"/>
    <property type="match status" value="1"/>
</dbReference>
<keyword evidence="1" id="KW-0862">Zinc</keyword>
<evidence type="ECO:0000256" key="2">
    <source>
        <dbReference type="SAM" id="MobiDB-lite"/>
    </source>
</evidence>
<dbReference type="EMBL" id="AM463592">
    <property type="protein sequence ID" value="CAN61528.1"/>
    <property type="molecule type" value="Genomic_DNA"/>
</dbReference>
<dbReference type="CDD" id="cd00303">
    <property type="entry name" value="retropepsin_like"/>
    <property type="match status" value="1"/>
</dbReference>
<evidence type="ECO:0000313" key="4">
    <source>
        <dbReference type="EMBL" id="CAN61528.1"/>
    </source>
</evidence>
<feature type="compositionally biased region" description="Basic and acidic residues" evidence="2">
    <location>
        <begin position="12"/>
        <end position="28"/>
    </location>
</feature>
<reference evidence="4" key="1">
    <citation type="journal article" date="2007" name="PLoS ONE">
        <title>The first genome sequence of an elite grapevine cultivar (Pinot noir Vitis vinifera L.): coping with a highly heterozygous genome.</title>
        <authorList>
            <person name="Velasco R."/>
            <person name="Zharkikh A."/>
            <person name="Troggio M."/>
            <person name="Cartwright D.A."/>
            <person name="Cestaro A."/>
            <person name="Pruss D."/>
            <person name="Pindo M."/>
            <person name="FitzGerald L.M."/>
            <person name="Vezzulli S."/>
            <person name="Reid J."/>
            <person name="Malacarne G."/>
            <person name="Iliev D."/>
            <person name="Coppola G."/>
            <person name="Wardell B."/>
            <person name="Micheletti D."/>
            <person name="Macalma T."/>
            <person name="Facci M."/>
            <person name="Mitchell J.T."/>
            <person name="Perazzolli M."/>
            <person name="Eldredge G."/>
            <person name="Gatto P."/>
            <person name="Oyzerski R."/>
            <person name="Moretto M."/>
            <person name="Gutin N."/>
            <person name="Stefanini M."/>
            <person name="Chen Y."/>
            <person name="Segala C."/>
            <person name="Davenport C."/>
            <person name="Dematte L."/>
            <person name="Mraz A."/>
            <person name="Battilana J."/>
            <person name="Stormo K."/>
            <person name="Costa F."/>
            <person name="Tao Q."/>
            <person name="Si-Ammour A."/>
            <person name="Harkins T."/>
            <person name="Lackey A."/>
            <person name="Perbost C."/>
            <person name="Taillon B."/>
            <person name="Stella A."/>
            <person name="Solovyev V."/>
            <person name="Fawcett J.A."/>
            <person name="Sterck L."/>
            <person name="Vandepoele K."/>
            <person name="Grando S.M."/>
            <person name="Toppo S."/>
            <person name="Moser C."/>
            <person name="Lanchbury J."/>
            <person name="Bogden R."/>
            <person name="Skolnick M."/>
            <person name="Sgaramella V."/>
            <person name="Bhatnagar S.K."/>
            <person name="Fontana P."/>
            <person name="Gutin A."/>
            <person name="Van de Peer Y."/>
            <person name="Salamini F."/>
            <person name="Viola R."/>
        </authorList>
    </citation>
    <scope>NUCLEOTIDE SEQUENCE</scope>
</reference>
<organism evidence="4">
    <name type="scientific">Vitis vinifera</name>
    <name type="common">Grape</name>
    <dbReference type="NCBI Taxonomy" id="29760"/>
    <lineage>
        <taxon>Eukaryota</taxon>
        <taxon>Viridiplantae</taxon>
        <taxon>Streptophyta</taxon>
        <taxon>Embryophyta</taxon>
        <taxon>Tracheophyta</taxon>
        <taxon>Spermatophyta</taxon>
        <taxon>Magnoliopsida</taxon>
        <taxon>eudicotyledons</taxon>
        <taxon>Gunneridae</taxon>
        <taxon>Pentapetalae</taxon>
        <taxon>rosids</taxon>
        <taxon>Vitales</taxon>
        <taxon>Vitaceae</taxon>
        <taxon>Viteae</taxon>
        <taxon>Vitis</taxon>
    </lineage>
</organism>
<feature type="region of interest" description="Disordered" evidence="2">
    <location>
        <begin position="105"/>
        <end position="131"/>
    </location>
</feature>
<dbReference type="SUPFAM" id="SSF57756">
    <property type="entry name" value="Retrovirus zinc finger-like domains"/>
    <property type="match status" value="1"/>
</dbReference>
<sequence length="480" mass="55742">MPPSKQKPSRKPSKDKFYHSKRGTHDNYRMNNTKQSRHFQRRVNKDTQKNVETPLDVKPIICFKCGKVGHYKKDYRVKQKINNLSVSDDLKNMLCKVMLNSTYSESRTDSDNEDDINQLDSSGGVSSQSSSDQAECIKGNCNCRPKTINVISQDQEFILDTLRKVEDEKTKQNLYEVFKKSVVKVEAKKTVNPYNLNDILNRFDQQSPKKISIKELHDEVRQYKNEIKELRQFIGLGLSDLQEQINRIVNQRNHMDVTESSHVNDNETDTFFNIVSRVIFQRWEVSLTIVVKDKFVLDIIALIDLGAAENCIQEGLVPIPLCEETSQSLFRANGKRLAIKYKLTDVHIRNHDICIKQTFILVKDLKEKALLGIPFLSFIYPLWVDNQGIRTKLFYKEILFEFANPVENITLCDQEINLVRIDDPPKILGFTRPWPLKRIPKLLTRKPNPVKLLLPIKCYGDNKLRKKKQGFILLTLCLTR</sequence>
<dbReference type="InterPro" id="IPR036875">
    <property type="entry name" value="Znf_CCHC_sf"/>
</dbReference>
<proteinExistence type="predicted"/>
<protein>
    <recommendedName>
        <fullName evidence="3">CCHC-type domain-containing protein</fullName>
    </recommendedName>
</protein>